<name>A0ABT2DY69_9ENTR</name>
<dbReference type="Pfam" id="PF01757">
    <property type="entry name" value="Acyl_transf_3"/>
    <property type="match status" value="1"/>
</dbReference>
<gene>
    <name evidence="3" type="ORF">MUU47_05360</name>
</gene>
<dbReference type="InterPro" id="IPR002656">
    <property type="entry name" value="Acyl_transf_3_dom"/>
</dbReference>
<feature type="domain" description="Acyltransferase 3" evidence="2">
    <location>
        <begin position="10"/>
        <end position="351"/>
    </location>
</feature>
<dbReference type="GO" id="GO:0016746">
    <property type="term" value="F:acyltransferase activity"/>
    <property type="evidence" value="ECO:0007669"/>
    <property type="project" value="UniProtKB-KW"/>
</dbReference>
<feature type="transmembrane region" description="Helical" evidence="1">
    <location>
        <begin position="12"/>
        <end position="31"/>
    </location>
</feature>
<dbReference type="PANTHER" id="PTHR23028">
    <property type="entry name" value="ACETYLTRANSFERASE"/>
    <property type="match status" value="1"/>
</dbReference>
<dbReference type="EMBL" id="JALIGE010000069">
    <property type="protein sequence ID" value="MCS2160559.1"/>
    <property type="molecule type" value="Genomic_DNA"/>
</dbReference>
<sequence length="384" mass="44013">MATTKNWSPELEGLRGVASLWVFLGHIALLVNCKIPIIAVPKLGVDLFILLSGYLMTKNYIERQEKEPWGSWQTIKTFWLRRYFRIAPLYYVMLFVALLGGYYLGDVRHIIGEAFPSTVTETSRYSDLSFFNVLTHLTFVFADLPQYAYNTALPDWSLGLEMQFYLLFPFIMLLTLRWGFALTLVSVMVLDVLGRYLLPEMYDAFPMPSMILIKLHMFIAGMFMAEAVRRRRVLFVVLALLAPVVSDLLNIRMDDVQVTVEALMILGMTGVLWSWQQPGLLSRLFALPRWVLSHRVFTWLGDVSYSVYLLHLLIVMPVIALLLNHFHIANHSSGARYLLTVGICMPVVYLLATFLHRKVEMRGITLGKRIIQNKAANEKAINLP</sequence>
<dbReference type="PANTHER" id="PTHR23028:SF53">
    <property type="entry name" value="ACYL_TRANSF_3 DOMAIN-CONTAINING PROTEIN"/>
    <property type="match status" value="1"/>
</dbReference>
<feature type="transmembrane region" description="Helical" evidence="1">
    <location>
        <begin position="164"/>
        <end position="185"/>
    </location>
</feature>
<protein>
    <submittedName>
        <fullName evidence="3">Acyltransferase</fullName>
    </submittedName>
</protein>
<dbReference type="InterPro" id="IPR050879">
    <property type="entry name" value="Acyltransferase_3"/>
</dbReference>
<keyword evidence="3" id="KW-0808">Transferase</keyword>
<accession>A0ABT2DY69</accession>
<feature type="transmembrane region" description="Helical" evidence="1">
    <location>
        <begin position="232"/>
        <end position="251"/>
    </location>
</feature>
<keyword evidence="3" id="KW-0012">Acyltransferase</keyword>
<feature type="transmembrane region" description="Helical" evidence="1">
    <location>
        <begin position="205"/>
        <end position="225"/>
    </location>
</feature>
<feature type="transmembrane region" description="Helical" evidence="1">
    <location>
        <begin position="86"/>
        <end position="105"/>
    </location>
</feature>
<keyword evidence="1" id="KW-0812">Transmembrane</keyword>
<organism evidence="3 4">
    <name type="scientific">Scandinavium hiltneri</name>
    <dbReference type="NCBI Taxonomy" id="2926519"/>
    <lineage>
        <taxon>Bacteria</taxon>
        <taxon>Pseudomonadati</taxon>
        <taxon>Pseudomonadota</taxon>
        <taxon>Gammaproteobacteria</taxon>
        <taxon>Enterobacterales</taxon>
        <taxon>Enterobacteriaceae</taxon>
        <taxon>Scandinavium</taxon>
    </lineage>
</organism>
<evidence type="ECO:0000256" key="1">
    <source>
        <dbReference type="SAM" id="Phobius"/>
    </source>
</evidence>
<proteinExistence type="predicted"/>
<keyword evidence="1" id="KW-1133">Transmembrane helix</keyword>
<dbReference type="RefSeq" id="WP_258987146.1">
    <property type="nucleotide sequence ID" value="NZ_JALIGE010000069.1"/>
</dbReference>
<evidence type="ECO:0000313" key="4">
    <source>
        <dbReference type="Proteomes" id="UP001205357"/>
    </source>
</evidence>
<keyword evidence="4" id="KW-1185">Reference proteome</keyword>
<reference evidence="3 4" key="1">
    <citation type="submission" date="2022-04" db="EMBL/GenBank/DDBJ databases">
        <title>Proposal of a three novel species of Scandinavium, Scandinavium hiltneri, Scandinavium manionii, Scandinavium tedordense.</title>
        <authorList>
            <person name="Maddock D.W."/>
            <person name="Brady C.L."/>
            <person name="Denman S."/>
            <person name="Arnold D."/>
        </authorList>
    </citation>
    <scope>NUCLEOTIDE SEQUENCE [LARGE SCALE GENOMIC DNA]</scope>
    <source>
        <strain evidence="3 4">H11S7</strain>
    </source>
</reference>
<feature type="transmembrane region" description="Helical" evidence="1">
    <location>
        <begin position="335"/>
        <end position="355"/>
    </location>
</feature>
<keyword evidence="1" id="KW-0472">Membrane</keyword>
<feature type="transmembrane region" description="Helical" evidence="1">
    <location>
        <begin position="296"/>
        <end position="323"/>
    </location>
</feature>
<dbReference type="Proteomes" id="UP001205357">
    <property type="component" value="Unassembled WGS sequence"/>
</dbReference>
<comment type="caution">
    <text evidence="3">The sequence shown here is derived from an EMBL/GenBank/DDBJ whole genome shotgun (WGS) entry which is preliminary data.</text>
</comment>
<evidence type="ECO:0000313" key="3">
    <source>
        <dbReference type="EMBL" id="MCS2160559.1"/>
    </source>
</evidence>
<evidence type="ECO:0000259" key="2">
    <source>
        <dbReference type="Pfam" id="PF01757"/>
    </source>
</evidence>